<keyword evidence="4" id="KW-1185">Reference proteome</keyword>
<evidence type="ECO:0000256" key="1">
    <source>
        <dbReference type="SAM" id="Coils"/>
    </source>
</evidence>
<accession>A0ABD1SKV1</accession>
<evidence type="ECO:0000313" key="3">
    <source>
        <dbReference type="EMBL" id="KAL2501355.1"/>
    </source>
</evidence>
<feature type="coiled-coil region" evidence="1">
    <location>
        <begin position="1"/>
        <end position="70"/>
    </location>
</feature>
<evidence type="ECO:0000256" key="2">
    <source>
        <dbReference type="SAM" id="MobiDB-lite"/>
    </source>
</evidence>
<comment type="caution">
    <text evidence="3">The sequence shown here is derived from an EMBL/GenBank/DDBJ whole genome shotgun (WGS) entry which is preliminary data.</text>
</comment>
<organism evidence="3 4">
    <name type="scientific">Forsythia ovata</name>
    <dbReference type="NCBI Taxonomy" id="205694"/>
    <lineage>
        <taxon>Eukaryota</taxon>
        <taxon>Viridiplantae</taxon>
        <taxon>Streptophyta</taxon>
        <taxon>Embryophyta</taxon>
        <taxon>Tracheophyta</taxon>
        <taxon>Spermatophyta</taxon>
        <taxon>Magnoliopsida</taxon>
        <taxon>eudicotyledons</taxon>
        <taxon>Gunneridae</taxon>
        <taxon>Pentapetalae</taxon>
        <taxon>asterids</taxon>
        <taxon>lamiids</taxon>
        <taxon>Lamiales</taxon>
        <taxon>Oleaceae</taxon>
        <taxon>Forsythieae</taxon>
        <taxon>Forsythia</taxon>
    </lineage>
</organism>
<dbReference type="Proteomes" id="UP001604277">
    <property type="component" value="Unassembled WGS sequence"/>
</dbReference>
<evidence type="ECO:0000313" key="4">
    <source>
        <dbReference type="Proteomes" id="UP001604277"/>
    </source>
</evidence>
<protein>
    <submittedName>
        <fullName evidence="3">Uncharacterized protein</fullName>
    </submittedName>
</protein>
<feature type="region of interest" description="Disordered" evidence="2">
    <location>
        <begin position="134"/>
        <end position="153"/>
    </location>
</feature>
<reference evidence="4" key="1">
    <citation type="submission" date="2024-07" db="EMBL/GenBank/DDBJ databases">
        <title>Two chromosome-level genome assemblies of Korean endemic species Abeliophyllum distichum and Forsythia ovata (Oleaceae).</title>
        <authorList>
            <person name="Jang H."/>
        </authorList>
    </citation>
    <scope>NUCLEOTIDE SEQUENCE [LARGE SCALE GENOMIC DNA]</scope>
</reference>
<gene>
    <name evidence="3" type="ORF">Fot_35203</name>
</gene>
<keyword evidence="1" id="KW-0175">Coiled coil</keyword>
<sequence>MRLLTDEMDNLKKDLEAAESDVTEFSKRSDLANQAQEITAKALAKANAQRERLIDKIAQLDEATEQQSETEVQSVKAGVEDFKNQFEFTLDYENLQAFFVNFGAQQVLAALKGLHPNLDIFAIEADYLAPKEAEDEVVQSHDDEADQTLANGA</sequence>
<dbReference type="AlphaFoldDB" id="A0ABD1SKV1"/>
<proteinExistence type="predicted"/>
<dbReference type="EMBL" id="JBFOLJ010000010">
    <property type="protein sequence ID" value="KAL2501355.1"/>
    <property type="molecule type" value="Genomic_DNA"/>
</dbReference>
<name>A0ABD1SKV1_9LAMI</name>